<feature type="transmembrane region" description="Helical" evidence="2">
    <location>
        <begin position="307"/>
        <end position="326"/>
    </location>
</feature>
<evidence type="ECO:0000313" key="6">
    <source>
        <dbReference type="Proteomes" id="UP000321720"/>
    </source>
</evidence>
<proteinExistence type="predicted"/>
<feature type="domain" description="Acyltransferase 3" evidence="3">
    <location>
        <begin position="107"/>
        <end position="440"/>
    </location>
</feature>
<organism evidence="5 6">
    <name type="scientific">Cellulomonas composti</name>
    <dbReference type="NCBI Taxonomy" id="266130"/>
    <lineage>
        <taxon>Bacteria</taxon>
        <taxon>Bacillati</taxon>
        <taxon>Actinomycetota</taxon>
        <taxon>Actinomycetes</taxon>
        <taxon>Micrococcales</taxon>
        <taxon>Cellulomonadaceae</taxon>
        <taxon>Cellulomonas</taxon>
    </lineage>
</organism>
<protein>
    <submittedName>
        <fullName evidence="5">Acyltransferase</fullName>
    </submittedName>
</protein>
<keyword evidence="2" id="KW-1133">Transmembrane helix</keyword>
<feature type="compositionally biased region" description="Low complexity" evidence="1">
    <location>
        <begin position="76"/>
        <end position="102"/>
    </location>
</feature>
<dbReference type="GO" id="GO:0016747">
    <property type="term" value="F:acyltransferase activity, transferring groups other than amino-acyl groups"/>
    <property type="evidence" value="ECO:0007669"/>
    <property type="project" value="InterPro"/>
</dbReference>
<feature type="transmembrane region" description="Helical" evidence="2">
    <location>
        <begin position="134"/>
        <end position="152"/>
    </location>
</feature>
<dbReference type="PANTHER" id="PTHR23028">
    <property type="entry name" value="ACETYLTRANSFERASE"/>
    <property type="match status" value="1"/>
</dbReference>
<feature type="compositionally biased region" description="Basic and acidic residues" evidence="1">
    <location>
        <begin position="57"/>
        <end position="75"/>
    </location>
</feature>
<feature type="transmembrane region" description="Helical" evidence="2">
    <location>
        <begin position="460"/>
        <end position="481"/>
    </location>
</feature>
<feature type="transmembrane region" description="Helical" evidence="2">
    <location>
        <begin position="410"/>
        <end position="439"/>
    </location>
</feature>
<feature type="domain" description="SGNH" evidence="4">
    <location>
        <begin position="548"/>
        <end position="772"/>
    </location>
</feature>
<dbReference type="GO" id="GO:0009103">
    <property type="term" value="P:lipopolysaccharide biosynthetic process"/>
    <property type="evidence" value="ECO:0007669"/>
    <property type="project" value="TreeGrafter"/>
</dbReference>
<feature type="transmembrane region" description="Helical" evidence="2">
    <location>
        <begin position="246"/>
        <end position="264"/>
    </location>
</feature>
<dbReference type="InterPro" id="IPR050879">
    <property type="entry name" value="Acyltransferase_3"/>
</dbReference>
<dbReference type="EMBL" id="BJWG01000001">
    <property type="protein sequence ID" value="GEL93703.1"/>
    <property type="molecule type" value="Genomic_DNA"/>
</dbReference>
<accession>A0A511J7L3</accession>
<dbReference type="Pfam" id="PF01757">
    <property type="entry name" value="Acyl_transf_3"/>
    <property type="match status" value="1"/>
</dbReference>
<evidence type="ECO:0000259" key="4">
    <source>
        <dbReference type="Pfam" id="PF19040"/>
    </source>
</evidence>
<reference evidence="5 6" key="1">
    <citation type="submission" date="2019-07" db="EMBL/GenBank/DDBJ databases">
        <title>Whole genome shotgun sequence of Cellulomonas composti NBRC 100758.</title>
        <authorList>
            <person name="Hosoyama A."/>
            <person name="Uohara A."/>
            <person name="Ohji S."/>
            <person name="Ichikawa N."/>
        </authorList>
    </citation>
    <scope>NUCLEOTIDE SEQUENCE [LARGE SCALE GENOMIC DNA]</scope>
    <source>
        <strain evidence="5 6">NBRC 100758</strain>
    </source>
</reference>
<feature type="region of interest" description="Disordered" evidence="1">
    <location>
        <begin position="45"/>
        <end position="102"/>
    </location>
</feature>
<sequence>MRQRADARDDDEVEEQLEPRRVPLLGCVVLTGVLAGVVGHTRILHDPRRTGTPRTLVDAREADPAAPRHRDRAAGPDETTGTATTSITATRTPPSAPPRAAGATRRDIQVLRAVAVAAVVVFHLWPAALPGGYVGVDVFFVVSGFLITSHLLRTPPTSLRALAAFWARRVRRLLPAASTVLVVTTLAAIALLPAGMLARTGREVLASTLLVENWSLANQATDYLAADASPTPVQHFWSLGVEEQFYLAWPLLLAATLLAVRLVGPARRHPRRAVGLVVGVSLLASLAWSVHLTFADPARAYFVTPTRVWELALGAVLAAVGARTVGWARGRSVVGWLGLAAIAAAAVTFDSGTPFPGAAALLPTLGAAAVVWSATDDTPGGPGRLLARRPVVWVGDVSYGIYLWHWPLLVLAPFALGAVLGTPARLALVASTLLLAAATTRWIEDPLRDSVQLRRSSPRTFALGGATAVVCVALAFTATGIGTARASDERRDLAVAVAGDLPCFGAAATRDPSCGDPAGEAVIGGASAAAEDRPAVYADGCWNNAPFTGRRTCTYGAATDPARQVVLLGNSHAGQWQPALVGQVDDEDWSLTTYLTSECYPVDLPIDVTVPANSARCADWTRWAVDAAIAQDPDLVVLAARTFRPLLDVPADEQRRTAQAAYARTIARFTDAGIPVLVMRDTPAAAEPVPDCIARERGGWRSCGQPQDTAVEPDPLADAATADTSGLVSVLDVTDVLCWDGVCHDVVGGAITYFDHGHMTSTFAQTLRPEVEAAVSARIRN</sequence>
<evidence type="ECO:0000256" key="1">
    <source>
        <dbReference type="SAM" id="MobiDB-lite"/>
    </source>
</evidence>
<keyword evidence="2" id="KW-0812">Transmembrane</keyword>
<keyword evidence="5" id="KW-0012">Acyltransferase</keyword>
<evidence type="ECO:0000259" key="3">
    <source>
        <dbReference type="Pfam" id="PF01757"/>
    </source>
</evidence>
<gene>
    <name evidence="5" type="ORF">CCO02nite_03610</name>
</gene>
<keyword evidence="5" id="KW-0808">Transferase</keyword>
<keyword evidence="2" id="KW-0472">Membrane</keyword>
<evidence type="ECO:0000256" key="2">
    <source>
        <dbReference type="SAM" id="Phobius"/>
    </source>
</evidence>
<dbReference type="AlphaFoldDB" id="A0A511J7L3"/>
<dbReference type="PANTHER" id="PTHR23028:SF53">
    <property type="entry name" value="ACYL_TRANSF_3 DOMAIN-CONTAINING PROTEIN"/>
    <property type="match status" value="1"/>
</dbReference>
<feature type="transmembrane region" description="Helical" evidence="2">
    <location>
        <begin position="276"/>
        <end position="295"/>
    </location>
</feature>
<dbReference type="InterPro" id="IPR002656">
    <property type="entry name" value="Acyl_transf_3_dom"/>
</dbReference>
<name>A0A511J7L3_9CELL</name>
<comment type="caution">
    <text evidence="5">The sequence shown here is derived from an EMBL/GenBank/DDBJ whole genome shotgun (WGS) entry which is preliminary data.</text>
</comment>
<dbReference type="GO" id="GO:0016020">
    <property type="term" value="C:membrane"/>
    <property type="evidence" value="ECO:0007669"/>
    <property type="project" value="TreeGrafter"/>
</dbReference>
<keyword evidence="6" id="KW-1185">Reference proteome</keyword>
<feature type="transmembrane region" description="Helical" evidence="2">
    <location>
        <begin position="173"/>
        <end position="192"/>
    </location>
</feature>
<feature type="transmembrane region" description="Helical" evidence="2">
    <location>
        <begin position="333"/>
        <end position="349"/>
    </location>
</feature>
<dbReference type="InterPro" id="IPR043968">
    <property type="entry name" value="SGNH"/>
</dbReference>
<dbReference type="Proteomes" id="UP000321720">
    <property type="component" value="Unassembled WGS sequence"/>
</dbReference>
<evidence type="ECO:0000313" key="5">
    <source>
        <dbReference type="EMBL" id="GEL93703.1"/>
    </source>
</evidence>
<feature type="transmembrane region" description="Helical" evidence="2">
    <location>
        <begin position="110"/>
        <end position="128"/>
    </location>
</feature>
<dbReference type="Pfam" id="PF19040">
    <property type="entry name" value="SGNH"/>
    <property type="match status" value="1"/>
</dbReference>